<keyword evidence="2" id="KW-1185">Reference proteome</keyword>
<protein>
    <submittedName>
        <fullName evidence="1">Uncharacterized protein</fullName>
    </submittedName>
</protein>
<organism evidence="1 2">
    <name type="scientific">Pleurodeles waltl</name>
    <name type="common">Iberian ribbed newt</name>
    <dbReference type="NCBI Taxonomy" id="8319"/>
    <lineage>
        <taxon>Eukaryota</taxon>
        <taxon>Metazoa</taxon>
        <taxon>Chordata</taxon>
        <taxon>Craniata</taxon>
        <taxon>Vertebrata</taxon>
        <taxon>Euteleostomi</taxon>
        <taxon>Amphibia</taxon>
        <taxon>Batrachia</taxon>
        <taxon>Caudata</taxon>
        <taxon>Salamandroidea</taxon>
        <taxon>Salamandridae</taxon>
        <taxon>Pleurodelinae</taxon>
        <taxon>Pleurodeles</taxon>
    </lineage>
</organism>
<proteinExistence type="predicted"/>
<comment type="caution">
    <text evidence="1">The sequence shown here is derived from an EMBL/GenBank/DDBJ whole genome shotgun (WGS) entry which is preliminary data.</text>
</comment>
<sequence>MRRLEQVNRQCDELGSPGQMRSVGYLNRRCDELDRQSDELGSPRQMKIVWYLDRQCDEIRSPAEDRQRDEPGSLEQM</sequence>
<dbReference type="AlphaFoldDB" id="A0AAV7LQN6"/>
<evidence type="ECO:0000313" key="1">
    <source>
        <dbReference type="EMBL" id="KAJ1093876.1"/>
    </source>
</evidence>
<reference evidence="1" key="1">
    <citation type="journal article" date="2022" name="bioRxiv">
        <title>Sequencing and chromosome-scale assembly of the giantPleurodeles waltlgenome.</title>
        <authorList>
            <person name="Brown T."/>
            <person name="Elewa A."/>
            <person name="Iarovenko S."/>
            <person name="Subramanian E."/>
            <person name="Araus A.J."/>
            <person name="Petzold A."/>
            <person name="Susuki M."/>
            <person name="Suzuki K.-i.T."/>
            <person name="Hayashi T."/>
            <person name="Toyoda A."/>
            <person name="Oliveira C."/>
            <person name="Osipova E."/>
            <person name="Leigh N.D."/>
            <person name="Simon A."/>
            <person name="Yun M.H."/>
        </authorList>
    </citation>
    <scope>NUCLEOTIDE SEQUENCE</scope>
    <source>
        <strain evidence="1">20211129_DDA</strain>
        <tissue evidence="1">Liver</tissue>
    </source>
</reference>
<gene>
    <name evidence="1" type="ORF">NDU88_006965</name>
</gene>
<dbReference type="EMBL" id="JANPWB010000015">
    <property type="protein sequence ID" value="KAJ1093876.1"/>
    <property type="molecule type" value="Genomic_DNA"/>
</dbReference>
<accession>A0AAV7LQN6</accession>
<evidence type="ECO:0000313" key="2">
    <source>
        <dbReference type="Proteomes" id="UP001066276"/>
    </source>
</evidence>
<dbReference type="Proteomes" id="UP001066276">
    <property type="component" value="Chromosome 11"/>
</dbReference>
<name>A0AAV7LQN6_PLEWA</name>